<dbReference type="FunFam" id="3.30.160.60:FF:000443">
    <property type="entry name" value="Zinc finger protein 41"/>
    <property type="match status" value="1"/>
</dbReference>
<evidence type="ECO:0000313" key="15">
    <source>
        <dbReference type="Proteomes" id="UP000504628"/>
    </source>
</evidence>
<accession>A0A7E6CR55</accession>
<dbReference type="InterPro" id="IPR013087">
    <property type="entry name" value="Znf_C2H2_type"/>
</dbReference>
<proteinExistence type="inferred from homology"/>
<dbReference type="InterPro" id="IPR001909">
    <property type="entry name" value="KRAB"/>
</dbReference>
<protein>
    <submittedName>
        <fullName evidence="14 17">Zinc finger protein 211</fullName>
    </submittedName>
</protein>
<dbReference type="SMART" id="SM00355">
    <property type="entry name" value="ZnF_C2H2"/>
    <property type="match status" value="9"/>
</dbReference>
<evidence type="ECO:0000256" key="5">
    <source>
        <dbReference type="ARBA" id="ARBA00022737"/>
    </source>
</evidence>
<dbReference type="GO" id="GO:0000981">
    <property type="term" value="F:DNA-binding transcription factor activity, RNA polymerase II-specific"/>
    <property type="evidence" value="ECO:0007669"/>
    <property type="project" value="TreeGrafter"/>
</dbReference>
<dbReference type="FunFam" id="3.30.160.60:FF:001270">
    <property type="entry name" value="zinc finger protein 583 isoform X1"/>
    <property type="match status" value="1"/>
</dbReference>
<keyword evidence="9" id="KW-0238">DNA-binding</keyword>
<evidence type="ECO:0000256" key="2">
    <source>
        <dbReference type="ARBA" id="ARBA00006991"/>
    </source>
</evidence>
<dbReference type="PANTHER" id="PTHR24381:SF448">
    <property type="entry name" value="ZINC FINGER PROTEIN 819"/>
    <property type="match status" value="1"/>
</dbReference>
<evidence type="ECO:0000256" key="3">
    <source>
        <dbReference type="ARBA" id="ARBA00022499"/>
    </source>
</evidence>
<evidence type="ECO:0000256" key="10">
    <source>
        <dbReference type="ARBA" id="ARBA00023242"/>
    </source>
</evidence>
<sequence length="444" mass="50975">MDNQEEKRNTVWFRLLFLFIDSVTLEDVVVYFSWEEWGLLDEAQRRLYYDVMLENLALISSLGCLCGLEIEKAPSGQIVSLERLPQVRTPKLDLSIQTAPVSEMCVPVMGDILSPDEYQGALTGQKLNPCVACGKQFCFSENLHQHQEHSVMKPYSKDMDVASVKSYRGHLSEKNFTFGEIGEDFFTSVGLFQRQAIPKALLSIHSSIGCGEVFHSGKRHYMCGACGKTFRRKRTLVQHQRIHTGEGLYECSECGKTFSYKHSFVQHKTIHTGEKPFECSECGKAFRFKYKLVEHQRIHTGERPYECSDCGKAFGFKSRLVRHQRIHTGAKPYACADCGKLFRYSSSLVQHRRIHTGEMPYECSECRKCFRQNSSLIQHQKFHTGESPYECSECGKSFKHSSSLILHRRIHTGTRLYECSECGKSFSQNYSLIQHHKLHSRGRL</sequence>
<evidence type="ECO:0000256" key="6">
    <source>
        <dbReference type="ARBA" id="ARBA00022771"/>
    </source>
</evidence>
<feature type="domain" description="C2H2-type" evidence="12">
    <location>
        <begin position="277"/>
        <end position="304"/>
    </location>
</feature>
<dbReference type="OrthoDB" id="427030at2759"/>
<keyword evidence="5" id="KW-0677">Repeat</keyword>
<dbReference type="SMART" id="SM00349">
    <property type="entry name" value="KRAB"/>
    <property type="match status" value="1"/>
</dbReference>
<dbReference type="Proteomes" id="UP000504628">
    <property type="component" value="Chromosome 12"/>
</dbReference>
<dbReference type="GeneID" id="114511712"/>
<evidence type="ECO:0000313" key="16">
    <source>
        <dbReference type="Proteomes" id="UP000664940"/>
    </source>
</evidence>
<feature type="domain" description="C2H2-type" evidence="12">
    <location>
        <begin position="389"/>
        <end position="416"/>
    </location>
</feature>
<evidence type="ECO:0000256" key="1">
    <source>
        <dbReference type="ARBA" id="ARBA00004123"/>
    </source>
</evidence>
<dbReference type="Gene3D" id="6.10.140.140">
    <property type="match status" value="1"/>
</dbReference>
<keyword evidence="15" id="KW-1185">Reference proteome</keyword>
<dbReference type="GO" id="GO:0008270">
    <property type="term" value="F:zinc ion binding"/>
    <property type="evidence" value="ECO:0007669"/>
    <property type="project" value="UniProtKB-KW"/>
</dbReference>
<dbReference type="RefSeq" id="XP_035869357.1">
    <property type="nucleotide sequence ID" value="XM_036013464.1"/>
</dbReference>
<dbReference type="SUPFAM" id="SSF57667">
    <property type="entry name" value="beta-beta-alpha zinc fingers"/>
    <property type="match status" value="4"/>
</dbReference>
<feature type="domain" description="C2H2-type" evidence="12">
    <location>
        <begin position="361"/>
        <end position="388"/>
    </location>
</feature>
<dbReference type="AlphaFoldDB" id="A0A7E6CR55"/>
<dbReference type="GO" id="GO:0000977">
    <property type="term" value="F:RNA polymerase II transcription regulatory region sequence-specific DNA binding"/>
    <property type="evidence" value="ECO:0007669"/>
    <property type="project" value="TreeGrafter"/>
</dbReference>
<dbReference type="FunFam" id="3.30.160.60:FF:000295">
    <property type="entry name" value="zinc finger protein 19"/>
    <property type="match status" value="1"/>
</dbReference>
<reference evidence="14 16" key="1">
    <citation type="journal article" date="2020" name="Nature">
        <title>Six reference-quality genomes reveal evolution of bat adaptations.</title>
        <authorList>
            <person name="Jebb D."/>
            <person name="Huang Z."/>
            <person name="Pippel M."/>
            <person name="Hughes G.M."/>
            <person name="Lavrichenko K."/>
            <person name="Devanna P."/>
            <person name="Winkler S."/>
            <person name="Jermiin L.S."/>
            <person name="Skirmuntt E.C."/>
            <person name="Katzourakis A."/>
            <person name="Burkitt-Gray L."/>
            <person name="Ray D.A."/>
            <person name="Sullivan K.A.M."/>
            <person name="Roscito J.G."/>
            <person name="Kirilenko B.M."/>
            <person name="Davalos L.M."/>
            <person name="Corthals A.P."/>
            <person name="Power M.L."/>
            <person name="Jones G."/>
            <person name="Ransome R.D."/>
            <person name="Dechmann D.K.N."/>
            <person name="Locatelli A.G."/>
            <person name="Puechmaille S.J."/>
            <person name="Fedrigo O."/>
            <person name="Jarvis E.D."/>
            <person name="Hiller M."/>
            <person name="Vernes S.C."/>
            <person name="Myers E.W."/>
            <person name="Teeling E.C."/>
        </authorList>
    </citation>
    <scope>NUCLEOTIDE SEQUENCE [LARGE SCALE GENOMIC DNA]</scope>
    <source>
        <strain evidence="14">Bat1K_MPI-CBG_1</strain>
    </source>
</reference>
<dbReference type="PROSITE" id="PS50805">
    <property type="entry name" value="KRAB"/>
    <property type="match status" value="1"/>
</dbReference>
<dbReference type="Pfam" id="PF01352">
    <property type="entry name" value="KRAB"/>
    <property type="match status" value="1"/>
</dbReference>
<dbReference type="InterPro" id="IPR036236">
    <property type="entry name" value="Znf_C2H2_sf"/>
</dbReference>
<feature type="domain" description="C2H2-type" evidence="12">
    <location>
        <begin position="333"/>
        <end position="360"/>
    </location>
</feature>
<organism evidence="15 17">
    <name type="scientific">Phyllostomus discolor</name>
    <name type="common">pale spear-nosed bat</name>
    <dbReference type="NCBI Taxonomy" id="89673"/>
    <lineage>
        <taxon>Eukaryota</taxon>
        <taxon>Metazoa</taxon>
        <taxon>Chordata</taxon>
        <taxon>Craniata</taxon>
        <taxon>Vertebrata</taxon>
        <taxon>Euteleostomi</taxon>
        <taxon>Mammalia</taxon>
        <taxon>Eutheria</taxon>
        <taxon>Laurasiatheria</taxon>
        <taxon>Chiroptera</taxon>
        <taxon>Yangochiroptera</taxon>
        <taxon>Phyllostomidae</taxon>
        <taxon>Phyllostominae</taxon>
        <taxon>Phyllostomus</taxon>
    </lineage>
</organism>
<dbReference type="Gene3D" id="3.30.160.60">
    <property type="entry name" value="Classic Zinc Finger"/>
    <property type="match status" value="8"/>
</dbReference>
<dbReference type="PANTHER" id="PTHR24381">
    <property type="entry name" value="ZINC FINGER PROTEIN"/>
    <property type="match status" value="1"/>
</dbReference>
<reference evidence="17" key="2">
    <citation type="submission" date="2025-04" db="UniProtKB">
        <authorList>
            <consortium name="RefSeq"/>
        </authorList>
    </citation>
    <scope>IDENTIFICATION</scope>
    <source>
        <tissue evidence="17">Muscle</tissue>
    </source>
</reference>
<feature type="domain" description="C2H2-type" evidence="12">
    <location>
        <begin position="128"/>
        <end position="154"/>
    </location>
</feature>
<comment type="similarity">
    <text evidence="2">Belongs to the krueppel C2H2-type zinc-finger protein family.</text>
</comment>
<keyword evidence="6 11" id="KW-0863">Zinc-finger</keyword>
<dbReference type="GO" id="GO:0005634">
    <property type="term" value="C:nucleus"/>
    <property type="evidence" value="ECO:0007669"/>
    <property type="project" value="UniProtKB-SubCell"/>
</dbReference>
<comment type="subcellular location">
    <subcellularLocation>
        <location evidence="1">Nucleus</location>
    </subcellularLocation>
</comment>
<gene>
    <name evidence="17" type="primary">LOC114511712</name>
    <name evidence="14" type="ORF">HJG60_020711</name>
</gene>
<dbReference type="EMBL" id="JABVXQ010000014">
    <property type="protein sequence ID" value="KAF6080076.1"/>
    <property type="molecule type" value="Genomic_DNA"/>
</dbReference>
<dbReference type="CDD" id="cd07765">
    <property type="entry name" value="KRAB_A-box"/>
    <property type="match status" value="1"/>
</dbReference>
<dbReference type="PROSITE" id="PS00028">
    <property type="entry name" value="ZINC_FINGER_C2H2_1"/>
    <property type="match status" value="8"/>
</dbReference>
<evidence type="ECO:0000256" key="4">
    <source>
        <dbReference type="ARBA" id="ARBA00022723"/>
    </source>
</evidence>
<evidence type="ECO:0000256" key="11">
    <source>
        <dbReference type="PROSITE-ProRule" id="PRU00042"/>
    </source>
</evidence>
<dbReference type="FunFam" id="3.30.160.60:FF:000098">
    <property type="entry name" value="Zinc finger protein 614"/>
    <property type="match status" value="1"/>
</dbReference>
<dbReference type="SUPFAM" id="SSF109640">
    <property type="entry name" value="KRAB domain (Kruppel-associated box)"/>
    <property type="match status" value="1"/>
</dbReference>
<evidence type="ECO:0000256" key="8">
    <source>
        <dbReference type="ARBA" id="ARBA00022843"/>
    </source>
</evidence>
<dbReference type="FunFam" id="3.30.160.60:FF:000638">
    <property type="entry name" value="Zinc finger protein 184"/>
    <property type="match status" value="1"/>
</dbReference>
<feature type="domain" description="C2H2-type" evidence="12">
    <location>
        <begin position="249"/>
        <end position="276"/>
    </location>
</feature>
<dbReference type="PROSITE" id="PS50157">
    <property type="entry name" value="ZINC_FINGER_C2H2_2"/>
    <property type="match status" value="9"/>
</dbReference>
<dbReference type="Proteomes" id="UP000664940">
    <property type="component" value="Unassembled WGS sequence"/>
</dbReference>
<dbReference type="FunFam" id="3.30.160.60:FF:000330">
    <property type="entry name" value="Zinc finger with KRAB and SCAN domains 1"/>
    <property type="match status" value="1"/>
</dbReference>
<evidence type="ECO:0000259" key="13">
    <source>
        <dbReference type="PROSITE" id="PS50805"/>
    </source>
</evidence>
<keyword evidence="3" id="KW-1017">Isopeptide bond</keyword>
<dbReference type="InterPro" id="IPR036051">
    <property type="entry name" value="KRAB_dom_sf"/>
</dbReference>
<keyword evidence="4" id="KW-0479">Metal-binding</keyword>
<feature type="domain" description="C2H2-type" evidence="12">
    <location>
        <begin position="417"/>
        <end position="444"/>
    </location>
</feature>
<dbReference type="Pfam" id="PF00096">
    <property type="entry name" value="zf-C2H2"/>
    <property type="match status" value="7"/>
</dbReference>
<evidence type="ECO:0000256" key="7">
    <source>
        <dbReference type="ARBA" id="ARBA00022833"/>
    </source>
</evidence>
<name>A0A7E6CR55_9CHIR</name>
<keyword evidence="8" id="KW-0832">Ubl conjugation</keyword>
<dbReference type="InterPro" id="IPR056436">
    <property type="entry name" value="Znf-C2H2_ZIC1-5/GLI1-3-like"/>
</dbReference>
<dbReference type="Pfam" id="PF23561">
    <property type="entry name" value="zf-C2H2_15"/>
    <property type="match status" value="1"/>
</dbReference>
<evidence type="ECO:0000313" key="14">
    <source>
        <dbReference type="EMBL" id="KAF6080076.1"/>
    </source>
</evidence>
<feature type="domain" description="KRAB" evidence="13">
    <location>
        <begin position="23"/>
        <end position="100"/>
    </location>
</feature>
<evidence type="ECO:0000259" key="12">
    <source>
        <dbReference type="PROSITE" id="PS50157"/>
    </source>
</evidence>
<feature type="domain" description="C2H2-type" evidence="12">
    <location>
        <begin position="305"/>
        <end position="332"/>
    </location>
</feature>
<dbReference type="FunFam" id="3.30.160.60:FF:002343">
    <property type="entry name" value="Zinc finger protein 33A"/>
    <property type="match status" value="1"/>
</dbReference>
<dbReference type="FunFam" id="3.30.160.60:FF:000180">
    <property type="entry name" value="Zinc finger protein 689"/>
    <property type="match status" value="1"/>
</dbReference>
<keyword evidence="7" id="KW-0862">Zinc</keyword>
<evidence type="ECO:0000313" key="17">
    <source>
        <dbReference type="RefSeq" id="XP_035869357.1"/>
    </source>
</evidence>
<keyword evidence="10" id="KW-0539">Nucleus</keyword>
<evidence type="ECO:0000256" key="9">
    <source>
        <dbReference type="ARBA" id="ARBA00023125"/>
    </source>
</evidence>
<feature type="domain" description="C2H2-type" evidence="12">
    <location>
        <begin position="221"/>
        <end position="248"/>
    </location>
</feature>